<keyword evidence="5" id="KW-1185">Reference proteome</keyword>
<proteinExistence type="predicted"/>
<evidence type="ECO:0000256" key="2">
    <source>
        <dbReference type="ARBA" id="ARBA00023043"/>
    </source>
</evidence>
<dbReference type="VEuPathDB" id="FungiDB:AeMF1_011408"/>
<dbReference type="EMBL" id="VJMJ01000335">
    <property type="protein sequence ID" value="KAF0722438.1"/>
    <property type="molecule type" value="Genomic_DNA"/>
</dbReference>
<dbReference type="Pfam" id="PF12796">
    <property type="entry name" value="Ank_2"/>
    <property type="match status" value="1"/>
</dbReference>
<keyword evidence="2 3" id="KW-0040">ANK repeat</keyword>
<name>A0A6G0W5I1_9STRA</name>
<reference evidence="4 5" key="1">
    <citation type="submission" date="2019-07" db="EMBL/GenBank/DDBJ databases">
        <title>Genomics analysis of Aphanomyces spp. identifies a new class of oomycete effector associated with host adaptation.</title>
        <authorList>
            <person name="Gaulin E."/>
        </authorList>
    </citation>
    <scope>NUCLEOTIDE SEQUENCE [LARGE SCALE GENOMIC DNA]</scope>
    <source>
        <strain evidence="4 5">ATCC 201684</strain>
    </source>
</reference>
<dbReference type="GO" id="GO:0005634">
    <property type="term" value="C:nucleus"/>
    <property type="evidence" value="ECO:0007669"/>
    <property type="project" value="TreeGrafter"/>
</dbReference>
<keyword evidence="1" id="KW-0677">Repeat</keyword>
<dbReference type="PANTHER" id="PTHR24201">
    <property type="entry name" value="ANK_REP_REGION DOMAIN-CONTAINING PROTEIN"/>
    <property type="match status" value="1"/>
</dbReference>
<feature type="repeat" description="ANK" evidence="3">
    <location>
        <begin position="115"/>
        <end position="138"/>
    </location>
</feature>
<dbReference type="Gene3D" id="1.25.40.20">
    <property type="entry name" value="Ankyrin repeat-containing domain"/>
    <property type="match status" value="2"/>
</dbReference>
<dbReference type="InterPro" id="IPR036770">
    <property type="entry name" value="Ankyrin_rpt-contain_sf"/>
</dbReference>
<evidence type="ECO:0000256" key="1">
    <source>
        <dbReference type="ARBA" id="ARBA00022737"/>
    </source>
</evidence>
<dbReference type="AlphaFoldDB" id="A0A6G0W5I1"/>
<comment type="caution">
    <text evidence="4">The sequence shown here is derived from an EMBL/GenBank/DDBJ whole genome shotgun (WGS) entry which is preliminary data.</text>
</comment>
<feature type="repeat" description="ANK" evidence="3">
    <location>
        <begin position="81"/>
        <end position="114"/>
    </location>
</feature>
<dbReference type="Proteomes" id="UP000481153">
    <property type="component" value="Unassembled WGS sequence"/>
</dbReference>
<organism evidence="4 5">
    <name type="scientific">Aphanomyces euteiches</name>
    <dbReference type="NCBI Taxonomy" id="100861"/>
    <lineage>
        <taxon>Eukaryota</taxon>
        <taxon>Sar</taxon>
        <taxon>Stramenopiles</taxon>
        <taxon>Oomycota</taxon>
        <taxon>Saprolegniomycetes</taxon>
        <taxon>Saprolegniales</taxon>
        <taxon>Verrucalvaceae</taxon>
        <taxon>Aphanomyces</taxon>
    </lineage>
</organism>
<evidence type="ECO:0000313" key="5">
    <source>
        <dbReference type="Proteomes" id="UP000481153"/>
    </source>
</evidence>
<dbReference type="InterPro" id="IPR050776">
    <property type="entry name" value="Ank_Repeat/CDKN_Inhibitor"/>
</dbReference>
<dbReference type="PROSITE" id="PS50088">
    <property type="entry name" value="ANK_REPEAT"/>
    <property type="match status" value="2"/>
</dbReference>
<gene>
    <name evidence="4" type="ORF">Ae201684_018440</name>
</gene>
<dbReference type="SMART" id="SM00248">
    <property type="entry name" value="ANK"/>
    <property type="match status" value="5"/>
</dbReference>
<dbReference type="PANTHER" id="PTHR24201:SF16">
    <property type="entry name" value="ANKYRIN-1-LIKE-RELATED"/>
    <property type="match status" value="1"/>
</dbReference>
<accession>A0A6G0W5I1</accession>
<dbReference type="PROSITE" id="PS50297">
    <property type="entry name" value="ANK_REP_REGION"/>
    <property type="match status" value="2"/>
</dbReference>
<dbReference type="Pfam" id="PF00023">
    <property type="entry name" value="Ank"/>
    <property type="match status" value="1"/>
</dbReference>
<dbReference type="SUPFAM" id="SSF48403">
    <property type="entry name" value="Ankyrin repeat"/>
    <property type="match status" value="1"/>
</dbReference>
<evidence type="ECO:0000256" key="3">
    <source>
        <dbReference type="PROSITE-ProRule" id="PRU00023"/>
    </source>
</evidence>
<dbReference type="InterPro" id="IPR002110">
    <property type="entry name" value="Ankyrin_rpt"/>
</dbReference>
<protein>
    <submittedName>
        <fullName evidence="4">Uncharacterized protein</fullName>
    </submittedName>
</protein>
<sequence length="275" mass="30538">MSSIWLQRMSAPKAMCKAVSDGNMVELRKLLPDCDVNAASDPDSKYCGKAPLHIVCESGRLNVLNLLLSVPSIDVNARTPYNETPLYFACQHGHVEVVLLLLARPETNVNMTSGNHWSPLHSASENGFVEVVQLLLSRPEIEVNGMAWRRTPLQLAFYQGHQAVARMLLQHPSIVVNLDEHPSPLDLALKRRHDSLLAALGLHCVDFFESEAPSETSKLYWTKFFDPAFPIDTTARSTILESIVADAPDAIRPKIYDHLTHNFAAGHPFLDVVPC</sequence>
<evidence type="ECO:0000313" key="4">
    <source>
        <dbReference type="EMBL" id="KAF0722438.1"/>
    </source>
</evidence>